<gene>
    <name evidence="2" type="ORF">B0T26DRAFT_802810</name>
</gene>
<dbReference type="Proteomes" id="UP001172101">
    <property type="component" value="Unassembled WGS sequence"/>
</dbReference>
<keyword evidence="3" id="KW-1185">Reference proteome</keyword>
<dbReference type="RefSeq" id="XP_060296573.1">
    <property type="nucleotide sequence ID" value="XM_060447068.1"/>
</dbReference>
<organism evidence="2 3">
    <name type="scientific">Lasiosphaeria miniovina</name>
    <dbReference type="NCBI Taxonomy" id="1954250"/>
    <lineage>
        <taxon>Eukaryota</taxon>
        <taxon>Fungi</taxon>
        <taxon>Dikarya</taxon>
        <taxon>Ascomycota</taxon>
        <taxon>Pezizomycotina</taxon>
        <taxon>Sordariomycetes</taxon>
        <taxon>Sordariomycetidae</taxon>
        <taxon>Sordariales</taxon>
        <taxon>Lasiosphaeriaceae</taxon>
        <taxon>Lasiosphaeria</taxon>
    </lineage>
</organism>
<evidence type="ECO:0000313" key="2">
    <source>
        <dbReference type="EMBL" id="KAK0717780.1"/>
    </source>
</evidence>
<dbReference type="EMBL" id="JAUIRO010000004">
    <property type="protein sequence ID" value="KAK0717780.1"/>
    <property type="molecule type" value="Genomic_DNA"/>
</dbReference>
<proteinExistence type="predicted"/>
<evidence type="ECO:0000256" key="1">
    <source>
        <dbReference type="SAM" id="MobiDB-lite"/>
    </source>
</evidence>
<sequence length="166" mass="18515">MAGAMGRVLCCFCIRSLGERPDSCRGYAPASGKLPSRDGLLHRGDKKPGTATKRLFSTHPDSSASSLGARDWRLQFQHRLSLFSAATNWDEHTEDTEDMDRSFMTWSKPLPYLRHSPSSTPKIPVPYQALPTQQQPKTHCSCTSSSRHLPTDIALLKARERTSRST</sequence>
<comment type="caution">
    <text evidence="2">The sequence shown here is derived from an EMBL/GenBank/DDBJ whole genome shotgun (WGS) entry which is preliminary data.</text>
</comment>
<accession>A0AA40AL54</accession>
<dbReference type="AlphaFoldDB" id="A0AA40AL54"/>
<feature type="compositionally biased region" description="Basic and acidic residues" evidence="1">
    <location>
        <begin position="35"/>
        <end position="48"/>
    </location>
</feature>
<dbReference type="GeneID" id="85330338"/>
<protein>
    <submittedName>
        <fullName evidence="2">Uncharacterized protein</fullName>
    </submittedName>
</protein>
<reference evidence="2" key="1">
    <citation type="submission" date="2023-06" db="EMBL/GenBank/DDBJ databases">
        <title>Genome-scale phylogeny and comparative genomics of the fungal order Sordariales.</title>
        <authorList>
            <consortium name="Lawrence Berkeley National Laboratory"/>
            <person name="Hensen N."/>
            <person name="Bonometti L."/>
            <person name="Westerberg I."/>
            <person name="Brannstrom I.O."/>
            <person name="Guillou S."/>
            <person name="Cros-Aarteil S."/>
            <person name="Calhoun S."/>
            <person name="Haridas S."/>
            <person name="Kuo A."/>
            <person name="Mondo S."/>
            <person name="Pangilinan J."/>
            <person name="Riley R."/>
            <person name="LaButti K."/>
            <person name="Andreopoulos B."/>
            <person name="Lipzen A."/>
            <person name="Chen C."/>
            <person name="Yanf M."/>
            <person name="Daum C."/>
            <person name="Ng V."/>
            <person name="Clum A."/>
            <person name="Steindorff A."/>
            <person name="Ohm R."/>
            <person name="Martin F."/>
            <person name="Silar P."/>
            <person name="Natvig D."/>
            <person name="Lalanne C."/>
            <person name="Gautier V."/>
            <person name="Ament-velasquez S.L."/>
            <person name="Kruys A."/>
            <person name="Hutchinson M.I."/>
            <person name="Powell A.J."/>
            <person name="Barry K."/>
            <person name="Miller A.N."/>
            <person name="Grigoriev I.V."/>
            <person name="Debuchy R."/>
            <person name="Gladieux P."/>
            <person name="Thoren M.H."/>
            <person name="Johannesson H."/>
        </authorList>
    </citation>
    <scope>NUCLEOTIDE SEQUENCE</scope>
    <source>
        <strain evidence="2">SMH2392-1A</strain>
    </source>
</reference>
<evidence type="ECO:0000313" key="3">
    <source>
        <dbReference type="Proteomes" id="UP001172101"/>
    </source>
</evidence>
<feature type="region of interest" description="Disordered" evidence="1">
    <location>
        <begin position="35"/>
        <end position="66"/>
    </location>
</feature>
<name>A0AA40AL54_9PEZI</name>